<feature type="compositionally biased region" description="Polar residues" evidence="1">
    <location>
        <begin position="1"/>
        <end position="10"/>
    </location>
</feature>
<organism evidence="2">
    <name type="scientific">Arion vulgaris</name>
    <dbReference type="NCBI Taxonomy" id="1028688"/>
    <lineage>
        <taxon>Eukaryota</taxon>
        <taxon>Metazoa</taxon>
        <taxon>Spiralia</taxon>
        <taxon>Lophotrochozoa</taxon>
        <taxon>Mollusca</taxon>
        <taxon>Gastropoda</taxon>
        <taxon>Heterobranchia</taxon>
        <taxon>Euthyneura</taxon>
        <taxon>Panpulmonata</taxon>
        <taxon>Eupulmonata</taxon>
        <taxon>Stylommatophora</taxon>
        <taxon>Helicina</taxon>
        <taxon>Arionoidea</taxon>
        <taxon>Arionidae</taxon>
        <taxon>Arion</taxon>
    </lineage>
</organism>
<evidence type="ECO:0000256" key="1">
    <source>
        <dbReference type="SAM" id="MobiDB-lite"/>
    </source>
</evidence>
<feature type="region of interest" description="Disordered" evidence="1">
    <location>
        <begin position="1"/>
        <end position="30"/>
    </location>
</feature>
<dbReference type="AlphaFoldDB" id="A0A0B6ZLN2"/>
<proteinExistence type="predicted"/>
<reference evidence="2" key="1">
    <citation type="submission" date="2014-12" db="EMBL/GenBank/DDBJ databases">
        <title>Insight into the proteome of Arion vulgaris.</title>
        <authorList>
            <person name="Aradska J."/>
            <person name="Bulat T."/>
            <person name="Smidak R."/>
            <person name="Sarate P."/>
            <person name="Gangsoo J."/>
            <person name="Sialana F."/>
            <person name="Bilban M."/>
            <person name="Lubec G."/>
        </authorList>
    </citation>
    <scope>NUCLEOTIDE SEQUENCE</scope>
    <source>
        <tissue evidence="2">Skin</tissue>
    </source>
</reference>
<feature type="region of interest" description="Disordered" evidence="1">
    <location>
        <begin position="42"/>
        <end position="160"/>
    </location>
</feature>
<feature type="compositionally biased region" description="Polar residues" evidence="1">
    <location>
        <begin position="100"/>
        <end position="120"/>
    </location>
</feature>
<dbReference type="EMBL" id="HACG01022543">
    <property type="protein sequence ID" value="CEK69408.1"/>
    <property type="molecule type" value="Transcribed_RNA"/>
</dbReference>
<evidence type="ECO:0000313" key="2">
    <source>
        <dbReference type="EMBL" id="CEK69408.1"/>
    </source>
</evidence>
<feature type="compositionally biased region" description="Low complexity" evidence="1">
    <location>
        <begin position="127"/>
        <end position="146"/>
    </location>
</feature>
<feature type="non-terminal residue" evidence="2">
    <location>
        <position position="1"/>
    </location>
</feature>
<sequence>SAFGSASKTSSARRHFASMEHLSGVTPAGNISLERLKQIQNKRYLSGQSQGSLSQDSLKQSPEEDSSLGSETNLSQTSGGSVNRTSQHTVWNHFKRSSKGESTQTNTQQGDQTSKPTVTDSYMEPQPQSSRRNLSSVSSEESLPSQFRFGSVRQKPVGQTRQDFHGDLLRLFDPSLSENGVVGNNIASESYI</sequence>
<gene>
    <name evidence="2" type="primary">ORF70129</name>
</gene>
<feature type="compositionally biased region" description="Polar residues" evidence="1">
    <location>
        <begin position="67"/>
        <end position="90"/>
    </location>
</feature>
<protein>
    <submittedName>
        <fullName evidence="2">Uncharacterized protein</fullName>
    </submittedName>
</protein>
<name>A0A0B6ZLN2_9EUPU</name>
<feature type="compositionally biased region" description="Low complexity" evidence="1">
    <location>
        <begin position="45"/>
        <end position="60"/>
    </location>
</feature>
<accession>A0A0B6ZLN2</accession>